<name>A0ACB7RMS2_HYAAI</name>
<evidence type="ECO:0000313" key="1">
    <source>
        <dbReference type="EMBL" id="KAH6923753.1"/>
    </source>
</evidence>
<reference evidence="1" key="1">
    <citation type="submission" date="2020-05" db="EMBL/GenBank/DDBJ databases">
        <title>Large-scale comparative analyses of tick genomes elucidate their genetic diversity and vector capacities.</title>
        <authorList>
            <person name="Jia N."/>
            <person name="Wang J."/>
            <person name="Shi W."/>
            <person name="Du L."/>
            <person name="Sun Y."/>
            <person name="Zhan W."/>
            <person name="Jiang J."/>
            <person name="Wang Q."/>
            <person name="Zhang B."/>
            <person name="Ji P."/>
            <person name="Sakyi L.B."/>
            <person name="Cui X."/>
            <person name="Yuan T."/>
            <person name="Jiang B."/>
            <person name="Yang W."/>
            <person name="Lam T.T.-Y."/>
            <person name="Chang Q."/>
            <person name="Ding S."/>
            <person name="Wang X."/>
            <person name="Zhu J."/>
            <person name="Ruan X."/>
            <person name="Zhao L."/>
            <person name="Wei J."/>
            <person name="Que T."/>
            <person name="Du C."/>
            <person name="Cheng J."/>
            <person name="Dai P."/>
            <person name="Han X."/>
            <person name="Huang E."/>
            <person name="Gao Y."/>
            <person name="Liu J."/>
            <person name="Shao H."/>
            <person name="Ye R."/>
            <person name="Li L."/>
            <person name="Wei W."/>
            <person name="Wang X."/>
            <person name="Wang C."/>
            <person name="Yang T."/>
            <person name="Huo Q."/>
            <person name="Li W."/>
            <person name="Guo W."/>
            <person name="Chen H."/>
            <person name="Zhou L."/>
            <person name="Ni X."/>
            <person name="Tian J."/>
            <person name="Zhou Y."/>
            <person name="Sheng Y."/>
            <person name="Liu T."/>
            <person name="Pan Y."/>
            <person name="Xia L."/>
            <person name="Li J."/>
            <person name="Zhao F."/>
            <person name="Cao W."/>
        </authorList>
    </citation>
    <scope>NUCLEOTIDE SEQUENCE</scope>
    <source>
        <strain evidence="1">Hyas-2018</strain>
    </source>
</reference>
<evidence type="ECO:0000313" key="2">
    <source>
        <dbReference type="Proteomes" id="UP000821845"/>
    </source>
</evidence>
<protein>
    <submittedName>
        <fullName evidence="1">Uncharacterized protein</fullName>
    </submittedName>
</protein>
<gene>
    <name evidence="1" type="ORF">HPB50_005947</name>
</gene>
<keyword evidence="2" id="KW-1185">Reference proteome</keyword>
<dbReference type="EMBL" id="CM023488">
    <property type="protein sequence ID" value="KAH6923753.1"/>
    <property type="molecule type" value="Genomic_DNA"/>
</dbReference>
<organism evidence="1 2">
    <name type="scientific">Hyalomma asiaticum</name>
    <name type="common">Tick</name>
    <dbReference type="NCBI Taxonomy" id="266040"/>
    <lineage>
        <taxon>Eukaryota</taxon>
        <taxon>Metazoa</taxon>
        <taxon>Ecdysozoa</taxon>
        <taxon>Arthropoda</taxon>
        <taxon>Chelicerata</taxon>
        <taxon>Arachnida</taxon>
        <taxon>Acari</taxon>
        <taxon>Parasitiformes</taxon>
        <taxon>Ixodida</taxon>
        <taxon>Ixodoidea</taxon>
        <taxon>Ixodidae</taxon>
        <taxon>Hyalomminae</taxon>
        <taxon>Hyalomma</taxon>
    </lineage>
</organism>
<sequence length="593" mass="65687">MEACPARLEQEVRAVVHLMTVKSQSIINPEEASLARTNQHLRSMLTVSTCTNVDPLSVNSLNCLSVAAFRDWWEQHLDFFLQSESSDIADEHLNPRRTSEHLLTGPSPGVYVVDRKADERTVDAKLRNARLTETPGKQGGRRRSSADHSRGADAEPPQKFNTREGIRRDVVRRKWYRGNDRTIVYPRLLESRADDGGLVLNIREGLTLNLRKSSILAKDFVLTSSAANGTEELILDGSVLERDLYHDTEHLSSLLVNRRGNGVEVRGILKGRLRIAPVVATQRSDGDVIPHNVFVVQPSADLAEQTVKELVDNGIQGVAYIGKVCTDLSVAVVEDRPQKYTGTSVLAHEIAHALGATHDGLSITPPDVVGYPTARNCSPDDEYLMGPSASGRKVHSLSNCTKAQIRFWFRCILPYPSNPGFRWHQSALLRLEGSSVCPWDHGCKETLVYPRLLESRADDGALVLHIREGLTLNLRKSSILAKDFVVASFTTAGSASVLLDGSELERDLYHDSEHLSSLLVSRRQNGVEVRGTLTSQLRITPVLTAQRSDEDLIPHSIFNVEERSAPSNASHARPKTRCAQDDETTLGKYIRMS</sequence>
<accession>A0ACB7RMS2</accession>
<proteinExistence type="predicted"/>
<dbReference type="Proteomes" id="UP000821845">
    <property type="component" value="Chromosome 8"/>
</dbReference>
<comment type="caution">
    <text evidence="1">The sequence shown here is derived from an EMBL/GenBank/DDBJ whole genome shotgun (WGS) entry which is preliminary data.</text>
</comment>